<dbReference type="Proteomes" id="UP001431783">
    <property type="component" value="Unassembled WGS sequence"/>
</dbReference>
<dbReference type="AlphaFoldDB" id="A0AAW1UZC3"/>
<proteinExistence type="predicted"/>
<comment type="caution">
    <text evidence="2">The sequence shown here is derived from an EMBL/GenBank/DDBJ whole genome shotgun (WGS) entry which is preliminary data.</text>
</comment>
<gene>
    <name evidence="2" type="ORF">WA026_016736</name>
</gene>
<reference evidence="2 3" key="1">
    <citation type="submission" date="2023-03" db="EMBL/GenBank/DDBJ databases">
        <title>Genome insight into feeding habits of ladybird beetles.</title>
        <authorList>
            <person name="Li H.-S."/>
            <person name="Huang Y.-H."/>
            <person name="Pang H."/>
        </authorList>
    </citation>
    <scope>NUCLEOTIDE SEQUENCE [LARGE SCALE GENOMIC DNA]</scope>
    <source>
        <strain evidence="2">SYSU_2023b</strain>
        <tissue evidence="2">Whole body</tissue>
    </source>
</reference>
<feature type="region of interest" description="Disordered" evidence="1">
    <location>
        <begin position="1"/>
        <end position="32"/>
    </location>
</feature>
<feature type="compositionally biased region" description="Polar residues" evidence="1">
    <location>
        <begin position="18"/>
        <end position="32"/>
    </location>
</feature>
<sequence>MDNETQSSSGHRGMKVTCGSSHGTAVKNSTQSQKSQSVTYSSALTQQQFSSKKQAIVINAIEDVPTSEYKLAVGKQIGPKNIKYASKVSNGRVCIYLSSVESVDNYMSSFESIKIANQVIPSRRLAPSLILVLFNVSPTSYFLWIS</sequence>
<dbReference type="EMBL" id="JARQZJ010000100">
    <property type="protein sequence ID" value="KAK9886453.1"/>
    <property type="molecule type" value="Genomic_DNA"/>
</dbReference>
<organism evidence="2 3">
    <name type="scientific">Henosepilachna vigintioctopunctata</name>
    <dbReference type="NCBI Taxonomy" id="420089"/>
    <lineage>
        <taxon>Eukaryota</taxon>
        <taxon>Metazoa</taxon>
        <taxon>Ecdysozoa</taxon>
        <taxon>Arthropoda</taxon>
        <taxon>Hexapoda</taxon>
        <taxon>Insecta</taxon>
        <taxon>Pterygota</taxon>
        <taxon>Neoptera</taxon>
        <taxon>Endopterygota</taxon>
        <taxon>Coleoptera</taxon>
        <taxon>Polyphaga</taxon>
        <taxon>Cucujiformia</taxon>
        <taxon>Coccinelloidea</taxon>
        <taxon>Coccinellidae</taxon>
        <taxon>Epilachninae</taxon>
        <taxon>Epilachnini</taxon>
        <taxon>Henosepilachna</taxon>
    </lineage>
</organism>
<keyword evidence="3" id="KW-1185">Reference proteome</keyword>
<evidence type="ECO:0000313" key="3">
    <source>
        <dbReference type="Proteomes" id="UP001431783"/>
    </source>
</evidence>
<evidence type="ECO:0000313" key="2">
    <source>
        <dbReference type="EMBL" id="KAK9886453.1"/>
    </source>
</evidence>
<feature type="compositionally biased region" description="Polar residues" evidence="1">
    <location>
        <begin position="1"/>
        <end position="10"/>
    </location>
</feature>
<name>A0AAW1UZC3_9CUCU</name>
<accession>A0AAW1UZC3</accession>
<protein>
    <submittedName>
        <fullName evidence="2">Uncharacterized protein</fullName>
    </submittedName>
</protein>
<evidence type="ECO:0000256" key="1">
    <source>
        <dbReference type="SAM" id="MobiDB-lite"/>
    </source>
</evidence>